<dbReference type="PANTHER" id="PTHR12714:SF9">
    <property type="entry name" value="PROTEIN-S-ISOPRENYLCYSTEINE O-METHYLTRANSFERASE"/>
    <property type="match status" value="1"/>
</dbReference>
<keyword evidence="6" id="KW-0489">Methyltransferase</keyword>
<protein>
    <submittedName>
        <fullName evidence="6">Phospholipid methyltransferase</fullName>
    </submittedName>
</protein>
<keyword evidence="6" id="KW-0808">Transferase</keyword>
<name>A0A2N0D8L5_RHISU</name>
<dbReference type="Pfam" id="PF04191">
    <property type="entry name" value="PEMT"/>
    <property type="match status" value="1"/>
</dbReference>
<dbReference type="GO" id="GO:0008168">
    <property type="term" value="F:methyltransferase activity"/>
    <property type="evidence" value="ECO:0007669"/>
    <property type="project" value="UniProtKB-KW"/>
</dbReference>
<evidence type="ECO:0000256" key="3">
    <source>
        <dbReference type="ARBA" id="ARBA00022989"/>
    </source>
</evidence>
<organism evidence="6 7">
    <name type="scientific">Rhizobium sullae</name>
    <name type="common">Rhizobium hedysari</name>
    <dbReference type="NCBI Taxonomy" id="50338"/>
    <lineage>
        <taxon>Bacteria</taxon>
        <taxon>Pseudomonadati</taxon>
        <taxon>Pseudomonadota</taxon>
        <taxon>Alphaproteobacteria</taxon>
        <taxon>Hyphomicrobiales</taxon>
        <taxon>Rhizobiaceae</taxon>
        <taxon>Rhizobium/Agrobacterium group</taxon>
        <taxon>Rhizobium</taxon>
    </lineage>
</organism>
<dbReference type="PANTHER" id="PTHR12714">
    <property type="entry name" value="PROTEIN-S ISOPRENYLCYSTEINE O-METHYLTRANSFERASE"/>
    <property type="match status" value="1"/>
</dbReference>
<evidence type="ECO:0000256" key="5">
    <source>
        <dbReference type="SAM" id="Phobius"/>
    </source>
</evidence>
<comment type="subcellular location">
    <subcellularLocation>
        <location evidence="1">Endomembrane system</location>
        <topology evidence="1">Multi-pass membrane protein</topology>
    </subcellularLocation>
</comment>
<accession>A0A2N0D8L5</accession>
<sequence>MKSSMIRIGNFLFRYRNQAFPIIILLLFLVAPPPSETLGSTTLARVEDVVAVLVALSGLALRATVIGYAYIQRGGLNKKVYAKNLVTEGVFGICRNPLYVGNLLIYAAVFLMHGDPQVVTTGIASFLFMYQCIIYAEEDYLEGKFGEGYRVYCADVPRWIPRFRKFAEATEGMAFNLKRVIGKDYSTISATLIALLSVEIYEHLAVPEPTAYRSYLLLLAALIALIGLMAGVIRILKKRGNFRESKAV</sequence>
<reference evidence="6 7" key="1">
    <citation type="submission" date="2017-11" db="EMBL/GenBank/DDBJ databases">
        <authorList>
            <person name="Han C.G."/>
        </authorList>
    </citation>
    <scope>NUCLEOTIDE SEQUENCE [LARGE SCALE GENOMIC DNA]</scope>
    <source>
        <strain evidence="6 7">HCNT1</strain>
    </source>
</reference>
<dbReference type="InterPro" id="IPR007318">
    <property type="entry name" value="Phopholipid_MeTrfase"/>
</dbReference>
<dbReference type="STRING" id="1041146.GCA_000427985_02520"/>
<evidence type="ECO:0000313" key="7">
    <source>
        <dbReference type="Proteomes" id="UP000232164"/>
    </source>
</evidence>
<evidence type="ECO:0000256" key="1">
    <source>
        <dbReference type="ARBA" id="ARBA00004127"/>
    </source>
</evidence>
<dbReference type="GO" id="GO:0012505">
    <property type="term" value="C:endomembrane system"/>
    <property type="evidence" value="ECO:0007669"/>
    <property type="project" value="UniProtKB-SubCell"/>
</dbReference>
<comment type="caution">
    <text evidence="6">The sequence shown here is derived from an EMBL/GenBank/DDBJ whole genome shotgun (WGS) entry which is preliminary data.</text>
</comment>
<evidence type="ECO:0000256" key="2">
    <source>
        <dbReference type="ARBA" id="ARBA00022692"/>
    </source>
</evidence>
<dbReference type="AlphaFoldDB" id="A0A2N0D8L5"/>
<dbReference type="EMBL" id="PIQN01000011">
    <property type="protein sequence ID" value="PKA42438.1"/>
    <property type="molecule type" value="Genomic_DNA"/>
</dbReference>
<gene>
    <name evidence="6" type="ORF">CWR43_16575</name>
</gene>
<keyword evidence="4 5" id="KW-0472">Membrane</keyword>
<evidence type="ECO:0000256" key="4">
    <source>
        <dbReference type="ARBA" id="ARBA00023136"/>
    </source>
</evidence>
<keyword evidence="3 5" id="KW-1133">Transmembrane helix</keyword>
<feature type="transmembrane region" description="Helical" evidence="5">
    <location>
        <begin position="49"/>
        <end position="71"/>
    </location>
</feature>
<proteinExistence type="predicted"/>
<dbReference type="Gene3D" id="1.20.120.1630">
    <property type="match status" value="1"/>
</dbReference>
<dbReference type="GO" id="GO:0032259">
    <property type="term" value="P:methylation"/>
    <property type="evidence" value="ECO:0007669"/>
    <property type="project" value="UniProtKB-KW"/>
</dbReference>
<keyword evidence="2 5" id="KW-0812">Transmembrane</keyword>
<reference evidence="6 7" key="2">
    <citation type="submission" date="2017-12" db="EMBL/GenBank/DDBJ databases">
        <title>Genome sequence of Rhizobium sullae HCNT1 isolated from Sulla coronaria nodules and featuring peculiar denitrification phenotypes.</title>
        <authorList>
            <person name="De Diego-Diaz B."/>
            <person name="Treu L."/>
            <person name="Campanaro S."/>
            <person name="Da Silva Duarte V."/>
            <person name="Basaglia M."/>
            <person name="Favaro L."/>
            <person name="Casella S."/>
            <person name="Squartini A."/>
        </authorList>
    </citation>
    <scope>NUCLEOTIDE SEQUENCE [LARGE SCALE GENOMIC DNA]</scope>
    <source>
        <strain evidence="6 7">HCNT1</strain>
    </source>
</reference>
<evidence type="ECO:0000313" key="6">
    <source>
        <dbReference type="EMBL" id="PKA42438.1"/>
    </source>
</evidence>
<dbReference type="Proteomes" id="UP000232164">
    <property type="component" value="Unassembled WGS sequence"/>
</dbReference>
<feature type="transmembrane region" description="Helical" evidence="5">
    <location>
        <begin position="92"/>
        <end position="112"/>
    </location>
</feature>
<feature type="transmembrane region" description="Helical" evidence="5">
    <location>
        <begin position="216"/>
        <end position="236"/>
    </location>
</feature>